<keyword evidence="1" id="KW-0812">Transmembrane</keyword>
<feature type="domain" description="Fibronectin type-III" evidence="3">
    <location>
        <begin position="8"/>
        <end position="101"/>
    </location>
</feature>
<reference evidence="5" key="1">
    <citation type="journal article" date="2019" name="Dev. Comp. Immunol.">
        <title>Receptor complex and signalling pathway of the two type II IFNs, IFN-? and IFN-?rel in mandarin fish or the so-called Chinese perch Siniperca chuatsi.</title>
        <authorList>
            <person name="Li L."/>
            <person name="Chen S.N."/>
            <person name="Laghari Z.A."/>
            <person name="Huang B."/>
            <person name="Huo H.J."/>
            <person name="Li N."/>
            <person name="Nie P."/>
        </authorList>
    </citation>
    <scope>NUCLEOTIDE SEQUENCE</scope>
    <source>
        <tissue evidence="5">Head kidney</tissue>
    </source>
</reference>
<dbReference type="PANTHER" id="PTHR20859">
    <property type="entry name" value="INTERFERON/INTERLEUKIN RECEPTOR"/>
    <property type="match status" value="1"/>
</dbReference>
<dbReference type="Pfam" id="PF09294">
    <property type="entry name" value="Interfer-bind"/>
    <property type="match status" value="1"/>
</dbReference>
<dbReference type="EMBL" id="MH397371">
    <property type="protein sequence ID" value="QDO15119.1"/>
    <property type="molecule type" value="mRNA"/>
</dbReference>
<dbReference type="GO" id="GO:0005886">
    <property type="term" value="C:plasma membrane"/>
    <property type="evidence" value="ECO:0007669"/>
    <property type="project" value="TreeGrafter"/>
</dbReference>
<dbReference type="AlphaFoldDB" id="A0A516AFI3"/>
<dbReference type="InterPro" id="IPR050650">
    <property type="entry name" value="Type-II_Cytokine-TF_Rcpt"/>
</dbReference>
<dbReference type="InterPro" id="IPR015373">
    <property type="entry name" value="Interferon/interleukin_rcp_dom"/>
</dbReference>
<dbReference type="InterPro" id="IPR013783">
    <property type="entry name" value="Ig-like_fold"/>
</dbReference>
<proteinExistence type="evidence at transcript level"/>
<evidence type="ECO:0000259" key="3">
    <source>
        <dbReference type="Pfam" id="PF01108"/>
    </source>
</evidence>
<dbReference type="OrthoDB" id="9932619at2759"/>
<keyword evidence="5" id="KW-0675">Receptor</keyword>
<keyword evidence="1" id="KW-1133">Transmembrane helix</keyword>
<dbReference type="CDD" id="cd00063">
    <property type="entry name" value="FN3"/>
    <property type="match status" value="1"/>
</dbReference>
<dbReference type="SUPFAM" id="SSF49265">
    <property type="entry name" value="Fibronectin type III"/>
    <property type="match status" value="2"/>
</dbReference>
<feature type="signal peptide" evidence="2">
    <location>
        <begin position="1"/>
        <end position="21"/>
    </location>
</feature>
<dbReference type="InterPro" id="IPR036116">
    <property type="entry name" value="FN3_sf"/>
</dbReference>
<dbReference type="PANTHER" id="PTHR20859:SF91">
    <property type="match status" value="1"/>
</dbReference>
<dbReference type="Pfam" id="PF01108">
    <property type="entry name" value="Tissue_fac"/>
    <property type="match status" value="1"/>
</dbReference>
<evidence type="ECO:0000256" key="1">
    <source>
        <dbReference type="SAM" id="Phobius"/>
    </source>
</evidence>
<evidence type="ECO:0000313" key="5">
    <source>
        <dbReference type="EMBL" id="QDO15119.1"/>
    </source>
</evidence>
<name>A0A516AFI3_SINCH</name>
<keyword evidence="1" id="KW-0472">Membrane</keyword>
<keyword evidence="2" id="KW-0732">Signal</keyword>
<feature type="domain" description="Interferon/interleukin receptor" evidence="4">
    <location>
        <begin position="120"/>
        <end position="206"/>
    </location>
</feature>
<accession>A0A516AFI3</accession>
<feature type="chain" id="PRO_5021782572" evidence="2">
    <location>
        <begin position="22"/>
        <end position="295"/>
    </location>
</feature>
<gene>
    <name evidence="5" type="primary">CRFB6</name>
</gene>
<sequence length="295" mass="33651">MTLSRLLLIVLYIQVVVQVLSEELLAPPAPPQNIHVDNWLLTWTATEERDVTYTVQYRSFDTDNWKDVPACIQISLNSCNVTLLKPEEYDCVMLRVRAERHLLTTGPVEACSRHGGSCTPEVSLTARPGSLTVYLSRNHSLALEHGGHAMYRVYYGKKGEPLQKFKDDVSSVSFNELQEGQHYCTKVQYIYFNKPFGLPSCTQCVVIPESRKNLKQTEILVVVVAVIILVILVPVIAYILIFQRGRIKQWLRPPYEIPDDFLNTFHVHHNPISTSSSSEEHWDVISCITPEEVRE</sequence>
<dbReference type="GO" id="GO:0004896">
    <property type="term" value="F:cytokine receptor activity"/>
    <property type="evidence" value="ECO:0007669"/>
    <property type="project" value="TreeGrafter"/>
</dbReference>
<evidence type="ECO:0000256" key="2">
    <source>
        <dbReference type="SAM" id="SignalP"/>
    </source>
</evidence>
<organism evidence="5">
    <name type="scientific">Siniperca chuatsi</name>
    <name type="common">Mandarin fish</name>
    <dbReference type="NCBI Taxonomy" id="119488"/>
    <lineage>
        <taxon>Eukaryota</taxon>
        <taxon>Metazoa</taxon>
        <taxon>Chordata</taxon>
        <taxon>Craniata</taxon>
        <taxon>Vertebrata</taxon>
        <taxon>Euteleostomi</taxon>
        <taxon>Actinopterygii</taxon>
        <taxon>Neopterygii</taxon>
        <taxon>Teleostei</taxon>
        <taxon>Neoteleostei</taxon>
        <taxon>Acanthomorphata</taxon>
        <taxon>Eupercaria</taxon>
        <taxon>Centrarchiformes</taxon>
        <taxon>Centrarchoidei</taxon>
        <taxon>Sinipercidae</taxon>
        <taxon>Siniperca</taxon>
    </lineage>
</organism>
<dbReference type="InterPro" id="IPR003961">
    <property type="entry name" value="FN3_dom"/>
</dbReference>
<dbReference type="Gene3D" id="2.60.40.10">
    <property type="entry name" value="Immunoglobulins"/>
    <property type="match status" value="2"/>
</dbReference>
<protein>
    <submittedName>
        <fullName evidence="5">Cytokine receptor family B6</fullName>
    </submittedName>
</protein>
<feature type="transmembrane region" description="Helical" evidence="1">
    <location>
        <begin position="219"/>
        <end position="242"/>
    </location>
</feature>
<evidence type="ECO:0000259" key="4">
    <source>
        <dbReference type="Pfam" id="PF09294"/>
    </source>
</evidence>